<dbReference type="Proteomes" id="UP000503540">
    <property type="component" value="Chromosome"/>
</dbReference>
<feature type="region of interest" description="Disordered" evidence="1">
    <location>
        <begin position="132"/>
        <end position="155"/>
    </location>
</feature>
<proteinExistence type="predicted"/>
<reference evidence="2 3" key="1">
    <citation type="journal article" date="2019" name="ACS Chem. Biol.">
        <title>Identification and Mobilization of a Cryptic Antibiotic Biosynthesis Gene Locus from a Human-Pathogenic Nocardia Isolate.</title>
        <authorList>
            <person name="Herisse M."/>
            <person name="Ishida K."/>
            <person name="Porter J.L."/>
            <person name="Howden B."/>
            <person name="Hertweck C."/>
            <person name="Stinear T.P."/>
            <person name="Pidot S.J."/>
        </authorList>
    </citation>
    <scope>NUCLEOTIDE SEQUENCE [LARGE SCALE GENOMIC DNA]</scope>
    <source>
        <strain evidence="2 3">AUSMDU00012717</strain>
    </source>
</reference>
<dbReference type="AlphaFoldDB" id="A0A6G9Y7U7"/>
<evidence type="ECO:0008006" key="4">
    <source>
        <dbReference type="Google" id="ProtNLM"/>
    </source>
</evidence>
<gene>
    <name evidence="2" type="ORF">F5544_06910</name>
</gene>
<accession>A0A6G9Y7U7</accession>
<dbReference type="RefSeq" id="WP_167472419.1">
    <property type="nucleotide sequence ID" value="NZ_CP046172.1"/>
</dbReference>
<sequence>MPSSNVWLRAEASEFFPKGTYLFGSVQPVTEFQRDRNTPAIQKVDLDYEGKGTGKRLWKATITDPSGAETNAKHTSYDVIFVADTCPVPPAVEIAPGVTPVELEGLMVKPRLIGSGEFKSIGWTVRATGFKGDKSGSVAPGDHSAAAPRNGKAAA</sequence>
<evidence type="ECO:0000256" key="1">
    <source>
        <dbReference type="SAM" id="MobiDB-lite"/>
    </source>
</evidence>
<organism evidence="2 3">
    <name type="scientific">Nocardia arthritidis</name>
    <dbReference type="NCBI Taxonomy" id="228602"/>
    <lineage>
        <taxon>Bacteria</taxon>
        <taxon>Bacillati</taxon>
        <taxon>Actinomycetota</taxon>
        <taxon>Actinomycetes</taxon>
        <taxon>Mycobacteriales</taxon>
        <taxon>Nocardiaceae</taxon>
        <taxon>Nocardia</taxon>
    </lineage>
</organism>
<evidence type="ECO:0000313" key="3">
    <source>
        <dbReference type="Proteomes" id="UP000503540"/>
    </source>
</evidence>
<keyword evidence="3" id="KW-1185">Reference proteome</keyword>
<dbReference type="EMBL" id="CP046172">
    <property type="protein sequence ID" value="QIS09292.1"/>
    <property type="molecule type" value="Genomic_DNA"/>
</dbReference>
<protein>
    <recommendedName>
        <fullName evidence="4">Plasmid replication, integration and excision activator</fullName>
    </recommendedName>
</protein>
<name>A0A6G9Y7U7_9NOCA</name>
<evidence type="ECO:0000313" key="2">
    <source>
        <dbReference type="EMBL" id="QIS09292.1"/>
    </source>
</evidence>
<dbReference type="KEGG" id="nah:F5544_06910"/>